<dbReference type="SMART" id="SM00382">
    <property type="entry name" value="AAA"/>
    <property type="match status" value="1"/>
</dbReference>
<feature type="transmembrane region" description="Helical" evidence="9">
    <location>
        <begin position="303"/>
        <end position="322"/>
    </location>
</feature>
<dbReference type="SUPFAM" id="SSF52540">
    <property type="entry name" value="P-loop containing nucleoside triphosphate hydrolases"/>
    <property type="match status" value="1"/>
</dbReference>
<keyword evidence="3 9" id="KW-0812">Transmembrane</keyword>
<dbReference type="InterPro" id="IPR011527">
    <property type="entry name" value="ABC1_TM_dom"/>
</dbReference>
<keyword evidence="13" id="KW-1185">Reference proteome</keyword>
<dbReference type="InterPro" id="IPR003439">
    <property type="entry name" value="ABC_transporter-like_ATP-bd"/>
</dbReference>
<feature type="domain" description="ABC transmembrane type-1" evidence="11">
    <location>
        <begin position="78"/>
        <end position="360"/>
    </location>
</feature>
<sequence length="659" mass="71606">MTTEAAAKFAGLCHRQAAAGALRGLPNWPGRGAEPTSRNDPDLNQSPNHQAKARPGEIVAVIRRIIAENSRDYRWYYVLAVLCLVTVAATTAFTAWIMKDVVDQIFYEQRGDLIALICLSILGAFMLRGLATYGQAVTLARIGNNLVARYQRRIFAHLMKLGIGFFNDTRSGRLAAQINENVNGIRDLLSMTLTSVARDAVSLIALIGVMIWQDPMLSLMSLLIGPPLIYTVVYLTRRIRRATREAVQINSRLISAMQEATQGIAIVKAFTLEDELSRRISDLVTGAEQRANRIARVSERLSPISDMLAGFAVAGVIAYSGYRAAVGGQPPGAVFSFITALLLAYDPARRLARMQVGMERALVNARMIYELLDLEPQQGDAPGAAEAKITRGEVRFNNVSFGYVADAPVLQDLSFVAAAGKMTAIVGASGAGKSTLVALLQRFHDVDAGSIEVDGQDISKVTKQSLRRSIAYVSQQPYLFEGTIRDNIRYGRLSASDAEIELAAQQAEADGFIRQQPQGYDTPVGEGGLTLSGGQRQRLSIARAIVRQAPILLLDEATSAVDNEAEARVQQALTQVMKGCTTIVIAHRLSTVVNADHIIMLDQGRLVEHGTHASLMADPHSVYARFHRVQGNKGLGLVDDGKPIQNPLRRAKKAVGRTL</sequence>
<feature type="compositionally biased region" description="Polar residues" evidence="8">
    <location>
        <begin position="36"/>
        <end position="49"/>
    </location>
</feature>
<dbReference type="PROSITE" id="PS50893">
    <property type="entry name" value="ABC_TRANSPORTER_2"/>
    <property type="match status" value="1"/>
</dbReference>
<dbReference type="InterPro" id="IPR003593">
    <property type="entry name" value="AAA+_ATPase"/>
</dbReference>
<keyword evidence="5 12" id="KW-0067">ATP-binding</keyword>
<comment type="similarity">
    <text evidence="2">Belongs to the ABC transporter superfamily.</text>
</comment>
<accession>A0ABN8JPR2</accession>
<reference evidence="12 13" key="1">
    <citation type="submission" date="2022-03" db="EMBL/GenBank/DDBJ databases">
        <authorList>
            <person name="Brunel B."/>
        </authorList>
    </citation>
    <scope>NUCLEOTIDE SEQUENCE [LARGE SCALE GENOMIC DNA]</scope>
    <source>
        <strain evidence="12">STM5069sample</strain>
    </source>
</reference>
<feature type="region of interest" description="Disordered" evidence="8">
    <location>
        <begin position="23"/>
        <end position="52"/>
    </location>
</feature>
<dbReference type="InterPro" id="IPR027417">
    <property type="entry name" value="P-loop_NTPase"/>
</dbReference>
<dbReference type="InterPro" id="IPR036640">
    <property type="entry name" value="ABC1_TM_sf"/>
</dbReference>
<protein>
    <submittedName>
        <fullName evidence="12">Uncharacterized ABC transporter ATP-binding protein y4gM</fullName>
    </submittedName>
</protein>
<dbReference type="PANTHER" id="PTHR43394:SF1">
    <property type="entry name" value="ATP-BINDING CASSETTE SUB-FAMILY B MEMBER 10, MITOCHONDRIAL"/>
    <property type="match status" value="1"/>
</dbReference>
<dbReference type="Gene3D" id="3.40.50.300">
    <property type="entry name" value="P-loop containing nucleotide triphosphate hydrolases"/>
    <property type="match status" value="1"/>
</dbReference>
<dbReference type="PROSITE" id="PS50929">
    <property type="entry name" value="ABC_TM1F"/>
    <property type="match status" value="1"/>
</dbReference>
<evidence type="ECO:0000259" key="10">
    <source>
        <dbReference type="PROSITE" id="PS50893"/>
    </source>
</evidence>
<proteinExistence type="inferred from homology"/>
<dbReference type="InterPro" id="IPR039421">
    <property type="entry name" value="Type_1_exporter"/>
</dbReference>
<dbReference type="InterPro" id="IPR017871">
    <property type="entry name" value="ABC_transporter-like_CS"/>
</dbReference>
<dbReference type="Pfam" id="PF00664">
    <property type="entry name" value="ABC_membrane"/>
    <property type="match status" value="1"/>
</dbReference>
<dbReference type="PANTHER" id="PTHR43394">
    <property type="entry name" value="ATP-DEPENDENT PERMEASE MDL1, MITOCHONDRIAL"/>
    <property type="match status" value="1"/>
</dbReference>
<evidence type="ECO:0000256" key="7">
    <source>
        <dbReference type="ARBA" id="ARBA00023136"/>
    </source>
</evidence>
<dbReference type="CDD" id="cd18552">
    <property type="entry name" value="ABC_6TM_MsbA_like"/>
    <property type="match status" value="1"/>
</dbReference>
<evidence type="ECO:0000259" key="11">
    <source>
        <dbReference type="PROSITE" id="PS50929"/>
    </source>
</evidence>
<dbReference type="Proteomes" id="UP001153050">
    <property type="component" value="Unassembled WGS sequence"/>
</dbReference>
<feature type="transmembrane region" description="Helical" evidence="9">
    <location>
        <begin position="328"/>
        <end position="345"/>
    </location>
</feature>
<evidence type="ECO:0000256" key="8">
    <source>
        <dbReference type="SAM" id="MobiDB-lite"/>
    </source>
</evidence>
<name>A0ABN8JPR2_9HYPH</name>
<feature type="domain" description="ABC transporter" evidence="10">
    <location>
        <begin position="394"/>
        <end position="628"/>
    </location>
</feature>
<evidence type="ECO:0000256" key="9">
    <source>
        <dbReference type="SAM" id="Phobius"/>
    </source>
</evidence>
<dbReference type="PROSITE" id="PS00211">
    <property type="entry name" value="ABC_TRANSPORTER_1"/>
    <property type="match status" value="1"/>
</dbReference>
<evidence type="ECO:0000313" key="13">
    <source>
        <dbReference type="Proteomes" id="UP001153050"/>
    </source>
</evidence>
<dbReference type="Pfam" id="PF00005">
    <property type="entry name" value="ABC_tran"/>
    <property type="match status" value="1"/>
</dbReference>
<gene>
    <name evidence="12" type="ORF">MES5069_200100</name>
</gene>
<evidence type="ECO:0000313" key="12">
    <source>
        <dbReference type="EMBL" id="CAH2398621.1"/>
    </source>
</evidence>
<feature type="transmembrane region" description="Helical" evidence="9">
    <location>
        <begin position="113"/>
        <end position="131"/>
    </location>
</feature>
<feature type="transmembrane region" description="Helical" evidence="9">
    <location>
        <begin position="219"/>
        <end position="236"/>
    </location>
</feature>
<comment type="subcellular location">
    <subcellularLocation>
        <location evidence="1">Cell membrane</location>
        <topology evidence="1">Multi-pass membrane protein</topology>
    </subcellularLocation>
</comment>
<feature type="transmembrane region" description="Helical" evidence="9">
    <location>
        <begin position="196"/>
        <end position="213"/>
    </location>
</feature>
<keyword evidence="7 9" id="KW-0472">Membrane</keyword>
<comment type="caution">
    <text evidence="12">The sequence shown here is derived from an EMBL/GenBank/DDBJ whole genome shotgun (WGS) entry which is preliminary data.</text>
</comment>
<keyword evidence="6 9" id="KW-1133">Transmembrane helix</keyword>
<dbReference type="Gene3D" id="1.20.1560.10">
    <property type="entry name" value="ABC transporter type 1, transmembrane domain"/>
    <property type="match status" value="1"/>
</dbReference>
<evidence type="ECO:0000256" key="2">
    <source>
        <dbReference type="ARBA" id="ARBA00005417"/>
    </source>
</evidence>
<organism evidence="12 13">
    <name type="scientific">Mesorhizobium escarrei</name>
    <dbReference type="NCBI Taxonomy" id="666018"/>
    <lineage>
        <taxon>Bacteria</taxon>
        <taxon>Pseudomonadati</taxon>
        <taxon>Pseudomonadota</taxon>
        <taxon>Alphaproteobacteria</taxon>
        <taxon>Hyphomicrobiales</taxon>
        <taxon>Phyllobacteriaceae</taxon>
        <taxon>Mesorhizobium</taxon>
    </lineage>
</organism>
<keyword evidence="4" id="KW-0547">Nucleotide-binding</keyword>
<feature type="transmembrane region" description="Helical" evidence="9">
    <location>
        <begin position="75"/>
        <end position="98"/>
    </location>
</feature>
<evidence type="ECO:0000256" key="3">
    <source>
        <dbReference type="ARBA" id="ARBA00022692"/>
    </source>
</evidence>
<dbReference type="SUPFAM" id="SSF90123">
    <property type="entry name" value="ABC transporter transmembrane region"/>
    <property type="match status" value="1"/>
</dbReference>
<dbReference type="GO" id="GO:0005524">
    <property type="term" value="F:ATP binding"/>
    <property type="evidence" value="ECO:0007669"/>
    <property type="project" value="UniProtKB-KW"/>
</dbReference>
<dbReference type="EMBL" id="CAKXZT010000113">
    <property type="protein sequence ID" value="CAH2398621.1"/>
    <property type="molecule type" value="Genomic_DNA"/>
</dbReference>
<evidence type="ECO:0000256" key="1">
    <source>
        <dbReference type="ARBA" id="ARBA00004651"/>
    </source>
</evidence>
<evidence type="ECO:0000256" key="4">
    <source>
        <dbReference type="ARBA" id="ARBA00022741"/>
    </source>
</evidence>
<evidence type="ECO:0000256" key="6">
    <source>
        <dbReference type="ARBA" id="ARBA00022989"/>
    </source>
</evidence>
<evidence type="ECO:0000256" key="5">
    <source>
        <dbReference type="ARBA" id="ARBA00022840"/>
    </source>
</evidence>